<reference evidence="1 2" key="1">
    <citation type="submission" date="2018-08" db="EMBL/GenBank/DDBJ databases">
        <title>Meiothermus hypogaeus DSM 23238 genome sequencing project.</title>
        <authorList>
            <person name="Da Costa M.S."/>
            <person name="Albuquerque L."/>
            <person name="Raposo P."/>
            <person name="Froufe H.J.C."/>
            <person name="Barroso C.S."/>
            <person name="Egas C."/>
        </authorList>
    </citation>
    <scope>NUCLEOTIDE SEQUENCE [LARGE SCALE GENOMIC DNA]</scope>
    <source>
        <strain evidence="1 2">DSM 23238</strain>
    </source>
</reference>
<proteinExistence type="predicted"/>
<organism evidence="1 2">
    <name type="scientific">Meiothermus hypogaeus</name>
    <dbReference type="NCBI Taxonomy" id="884155"/>
    <lineage>
        <taxon>Bacteria</taxon>
        <taxon>Thermotogati</taxon>
        <taxon>Deinococcota</taxon>
        <taxon>Deinococci</taxon>
        <taxon>Thermales</taxon>
        <taxon>Thermaceae</taxon>
        <taxon>Meiothermus</taxon>
    </lineage>
</organism>
<accession>A0ABX9MKK2</accession>
<keyword evidence="2" id="KW-1185">Reference proteome</keyword>
<evidence type="ECO:0000313" key="2">
    <source>
        <dbReference type="Proteomes" id="UP000265443"/>
    </source>
</evidence>
<dbReference type="Proteomes" id="UP000265443">
    <property type="component" value="Unassembled WGS sequence"/>
</dbReference>
<name>A0ABX9MKK2_9DEIN</name>
<evidence type="ECO:0000313" key="1">
    <source>
        <dbReference type="EMBL" id="RIH75198.1"/>
    </source>
</evidence>
<dbReference type="EMBL" id="QWKY01000084">
    <property type="protein sequence ID" value="RIH75198.1"/>
    <property type="molecule type" value="Genomic_DNA"/>
</dbReference>
<protein>
    <submittedName>
        <fullName evidence="1">Uncharacterized protein</fullName>
    </submittedName>
</protein>
<gene>
    <name evidence="1" type="ORF">Mhypo_03009</name>
</gene>
<sequence>MRSLPSTSSFFTGRKQTVQHLVNTVLSSDLALVYLWGAHVGDCR</sequence>
<comment type="caution">
    <text evidence="1">The sequence shown here is derived from an EMBL/GenBank/DDBJ whole genome shotgun (WGS) entry which is preliminary data.</text>
</comment>